<dbReference type="EMBL" id="JARQWQ010000008">
    <property type="protein sequence ID" value="KAK2570243.1"/>
    <property type="molecule type" value="Genomic_DNA"/>
</dbReference>
<proteinExistence type="predicted"/>
<reference evidence="2" key="2">
    <citation type="journal article" date="2023" name="Science">
        <title>Genomic signatures of disease resistance in endangered staghorn corals.</title>
        <authorList>
            <person name="Vollmer S.V."/>
            <person name="Selwyn J.D."/>
            <person name="Despard B.A."/>
            <person name="Roesel C.L."/>
        </authorList>
    </citation>
    <scope>NUCLEOTIDE SEQUENCE</scope>
    <source>
        <strain evidence="2">K2</strain>
    </source>
</reference>
<feature type="compositionally biased region" description="Basic and acidic residues" evidence="1">
    <location>
        <begin position="91"/>
        <end position="100"/>
    </location>
</feature>
<organism evidence="2 3">
    <name type="scientific">Acropora cervicornis</name>
    <name type="common">Staghorn coral</name>
    <dbReference type="NCBI Taxonomy" id="6130"/>
    <lineage>
        <taxon>Eukaryota</taxon>
        <taxon>Metazoa</taxon>
        <taxon>Cnidaria</taxon>
        <taxon>Anthozoa</taxon>
        <taxon>Hexacorallia</taxon>
        <taxon>Scleractinia</taxon>
        <taxon>Astrocoeniina</taxon>
        <taxon>Acroporidae</taxon>
        <taxon>Acropora</taxon>
    </lineage>
</organism>
<dbReference type="Proteomes" id="UP001249851">
    <property type="component" value="Unassembled WGS sequence"/>
</dbReference>
<keyword evidence="3" id="KW-1185">Reference proteome</keyword>
<name>A0AAD9VD76_ACRCE</name>
<evidence type="ECO:0000256" key="1">
    <source>
        <dbReference type="SAM" id="MobiDB-lite"/>
    </source>
</evidence>
<dbReference type="AlphaFoldDB" id="A0AAD9VD76"/>
<gene>
    <name evidence="2" type="ORF">P5673_005023</name>
</gene>
<feature type="region of interest" description="Disordered" evidence="1">
    <location>
        <begin position="81"/>
        <end position="100"/>
    </location>
</feature>
<evidence type="ECO:0000313" key="2">
    <source>
        <dbReference type="EMBL" id="KAK2570243.1"/>
    </source>
</evidence>
<protein>
    <submittedName>
        <fullName evidence="2">Uncharacterized protein</fullName>
    </submittedName>
</protein>
<feature type="region of interest" description="Disordered" evidence="1">
    <location>
        <begin position="1"/>
        <end position="23"/>
    </location>
</feature>
<comment type="caution">
    <text evidence="2">The sequence shown here is derived from an EMBL/GenBank/DDBJ whole genome shotgun (WGS) entry which is preliminary data.</text>
</comment>
<evidence type="ECO:0000313" key="3">
    <source>
        <dbReference type="Proteomes" id="UP001249851"/>
    </source>
</evidence>
<sequence>MASAQVVETSVTNNSPSQDSYHPDDLFQSRYATPGFKPFSDNPDLTEDYFIRKGTALNDTVDIIGSNEEGEHINQLIEARTRALTSPTTEPQRENQEKQI</sequence>
<accession>A0AAD9VD76</accession>
<feature type="compositionally biased region" description="Polar residues" evidence="1">
    <location>
        <begin position="1"/>
        <end position="20"/>
    </location>
</feature>
<reference evidence="2" key="1">
    <citation type="journal article" date="2023" name="G3 (Bethesda)">
        <title>Whole genome assembly and annotation of the endangered Caribbean coral Acropora cervicornis.</title>
        <authorList>
            <person name="Selwyn J.D."/>
            <person name="Vollmer S.V."/>
        </authorList>
    </citation>
    <scope>NUCLEOTIDE SEQUENCE</scope>
    <source>
        <strain evidence="2">K2</strain>
    </source>
</reference>